<dbReference type="AlphaFoldDB" id="A0A3B0IV43"/>
<name>A0A3B0IV43_9RICK</name>
<evidence type="ECO:0000259" key="1">
    <source>
        <dbReference type="Pfam" id="PF13737"/>
    </source>
</evidence>
<gene>
    <name evidence="2" type="ORF">WBAD_0041</name>
</gene>
<proteinExistence type="predicted"/>
<accession>A0A3B0IV43</accession>
<reference evidence="2" key="1">
    <citation type="submission" date="2018-04" db="EMBL/GenBank/DDBJ databases">
        <authorList>
            <person name="Go L.Y."/>
            <person name="Mitchell J.A."/>
        </authorList>
    </citation>
    <scope>NUCLEOTIDE SEQUENCE</scope>
    <source>
        <strain evidence="2">WBAD</strain>
    </source>
</reference>
<dbReference type="Pfam" id="PF13737">
    <property type="entry name" value="DDE_Tnp_1_5"/>
    <property type="match status" value="1"/>
</dbReference>
<protein>
    <recommendedName>
        <fullName evidence="1">Transposase DDE domain-containing protein</fullName>
    </recommendedName>
</protein>
<dbReference type="EMBL" id="OUNE01000007">
    <property type="protein sequence ID" value="SPP32710.1"/>
    <property type="molecule type" value="Genomic_DNA"/>
</dbReference>
<organism evidence="2">
    <name type="scientific">Wolbachia endosymbiont of Aleurodicus dispersus</name>
    <dbReference type="NCBI Taxonomy" id="1288877"/>
    <lineage>
        <taxon>Bacteria</taxon>
        <taxon>Pseudomonadati</taxon>
        <taxon>Pseudomonadota</taxon>
        <taxon>Alphaproteobacteria</taxon>
        <taxon>Rickettsiales</taxon>
        <taxon>Anaplasmataceae</taxon>
        <taxon>Wolbachieae</taxon>
        <taxon>Wolbachia</taxon>
    </lineage>
</organism>
<sequence>MPTKMKVSNCHEYNRFLQERGNIFHFINEAIENWYENSPKMRGGNYIYSNKVVILVHIIVNLFRIGLRQTVGFVKGYLQQIGKGLAVISYSQASRRFKKLNIKINDCRVNKNNMEDIEIAIDSTSISIYNNTPGHSKENSEDRKYRSYKQVRKLHVMLSMNSKKAIAAQYSNGAYSDHYGACDLLSFQHAIKALYADRAYQAL</sequence>
<feature type="domain" description="Transposase DDE" evidence="1">
    <location>
        <begin position="19"/>
        <end position="130"/>
    </location>
</feature>
<evidence type="ECO:0000313" key="2">
    <source>
        <dbReference type="EMBL" id="SPP32710.1"/>
    </source>
</evidence>
<dbReference type="InterPro" id="IPR025668">
    <property type="entry name" value="Tnp_DDE_dom"/>
</dbReference>